<name>A0A6C0KCU0_9ZZZZ</name>
<sequence>MKSHRKVKKTKKTPRKSPVRAKKTSRKSPVRVKKMTRKIPDRAPQNTSESPTFKSSSMTPTILSSTSPSPTRTSREPPLNPSPPSSPPPNPETAKSTPYSNSRTEPQSRNIYIPVMRGNINIDDGGINYIDENGENKYVYF</sequence>
<accession>A0A6C0KCU0</accession>
<dbReference type="EMBL" id="MN740868">
    <property type="protein sequence ID" value="QHU15832.1"/>
    <property type="molecule type" value="Genomic_DNA"/>
</dbReference>
<protein>
    <submittedName>
        <fullName evidence="2">Uncharacterized protein</fullName>
    </submittedName>
</protein>
<proteinExistence type="predicted"/>
<feature type="compositionally biased region" description="Low complexity" evidence="1">
    <location>
        <begin position="55"/>
        <end position="72"/>
    </location>
</feature>
<evidence type="ECO:0000313" key="2">
    <source>
        <dbReference type="EMBL" id="QHU15832.1"/>
    </source>
</evidence>
<feature type="compositionally biased region" description="Basic residues" evidence="1">
    <location>
        <begin position="1"/>
        <end position="37"/>
    </location>
</feature>
<reference evidence="2" key="1">
    <citation type="journal article" date="2020" name="Nature">
        <title>Giant virus diversity and host interactions through global metagenomics.</title>
        <authorList>
            <person name="Schulz F."/>
            <person name="Roux S."/>
            <person name="Paez-Espino D."/>
            <person name="Jungbluth S."/>
            <person name="Walsh D.A."/>
            <person name="Denef V.J."/>
            <person name="McMahon K.D."/>
            <person name="Konstantinidis K.T."/>
            <person name="Eloe-Fadrosh E.A."/>
            <person name="Kyrpides N.C."/>
            <person name="Woyke T."/>
        </authorList>
    </citation>
    <scope>NUCLEOTIDE SEQUENCE</scope>
    <source>
        <strain evidence="2">GVMAG-S-3300010158-109</strain>
    </source>
</reference>
<feature type="compositionally biased region" description="Polar residues" evidence="1">
    <location>
        <begin position="93"/>
        <end position="110"/>
    </location>
</feature>
<feature type="compositionally biased region" description="Polar residues" evidence="1">
    <location>
        <begin position="44"/>
        <end position="54"/>
    </location>
</feature>
<feature type="compositionally biased region" description="Pro residues" evidence="1">
    <location>
        <begin position="78"/>
        <end position="91"/>
    </location>
</feature>
<feature type="region of interest" description="Disordered" evidence="1">
    <location>
        <begin position="1"/>
        <end position="111"/>
    </location>
</feature>
<evidence type="ECO:0000256" key="1">
    <source>
        <dbReference type="SAM" id="MobiDB-lite"/>
    </source>
</evidence>
<organism evidence="2">
    <name type="scientific">viral metagenome</name>
    <dbReference type="NCBI Taxonomy" id="1070528"/>
    <lineage>
        <taxon>unclassified sequences</taxon>
        <taxon>metagenomes</taxon>
        <taxon>organismal metagenomes</taxon>
    </lineage>
</organism>
<dbReference type="AlphaFoldDB" id="A0A6C0KCU0"/>